<proteinExistence type="predicted"/>
<accession>A0AAU8TJH0</accession>
<dbReference type="EMBL" id="CP011117">
    <property type="protein sequence ID" value="AKA82459.1"/>
    <property type="molecule type" value="Genomic_DNA"/>
</dbReference>
<dbReference type="KEGG" id="pfb:VO64_1913"/>
<reference evidence="1 2" key="1">
    <citation type="journal article" date="2015" name="Genome Announc.">
        <title>Complete Genome Sequence of Biocontrol Strain Pseudomonas fluorescens LBUM223.</title>
        <authorList>
            <person name="Roquigny R."/>
            <person name="Arseneault T."/>
            <person name="Gadkar V.J."/>
            <person name="Novinscak A."/>
            <person name="Joly D.L."/>
            <person name="Filion M."/>
        </authorList>
    </citation>
    <scope>NUCLEOTIDE SEQUENCE [LARGE SCALE GENOMIC DNA]</scope>
    <source>
        <strain evidence="1 2">LBUM223</strain>
    </source>
</reference>
<sequence>MLPVLHGGVPSINCVLALRASSGAYPRWRWIRRPDTQAG</sequence>
<name>A0AAU8TJH0_9PSED</name>
<organism evidence="1 2">
    <name type="scientific">Pseudomonas synxantha</name>
    <dbReference type="NCBI Taxonomy" id="47883"/>
    <lineage>
        <taxon>Bacteria</taxon>
        <taxon>Pseudomonadati</taxon>
        <taxon>Pseudomonadota</taxon>
        <taxon>Gammaproteobacteria</taxon>
        <taxon>Pseudomonadales</taxon>
        <taxon>Pseudomonadaceae</taxon>
        <taxon>Pseudomonas</taxon>
    </lineage>
</organism>
<dbReference type="AlphaFoldDB" id="A0AAU8TJH0"/>
<evidence type="ECO:0008006" key="3">
    <source>
        <dbReference type="Google" id="ProtNLM"/>
    </source>
</evidence>
<gene>
    <name evidence="1" type="ORF">VO64_1913</name>
</gene>
<protein>
    <recommendedName>
        <fullName evidence="3">Threonine synthase</fullName>
    </recommendedName>
</protein>
<dbReference type="Proteomes" id="UP000033099">
    <property type="component" value="Chromosome"/>
</dbReference>
<evidence type="ECO:0000313" key="1">
    <source>
        <dbReference type="EMBL" id="AKA82459.1"/>
    </source>
</evidence>
<evidence type="ECO:0000313" key="2">
    <source>
        <dbReference type="Proteomes" id="UP000033099"/>
    </source>
</evidence>